<accession>A0A369AV92</accession>
<dbReference type="Pfam" id="PF06722">
    <property type="entry name" value="EryCIII-like_C"/>
    <property type="match status" value="1"/>
</dbReference>
<dbReference type="Gene3D" id="3.40.50.2000">
    <property type="entry name" value="Glycogen Phosphorylase B"/>
    <property type="match status" value="2"/>
</dbReference>
<dbReference type="EMBL" id="QPJT01000019">
    <property type="protein sequence ID" value="RCX12983.1"/>
    <property type="molecule type" value="Genomic_DNA"/>
</dbReference>
<dbReference type="CDD" id="cd03784">
    <property type="entry name" value="GT1_Gtf-like"/>
    <property type="match status" value="1"/>
</dbReference>
<dbReference type="PANTHER" id="PTHR48043">
    <property type="entry name" value="EG:EG0003.4 PROTEIN-RELATED"/>
    <property type="match status" value="1"/>
</dbReference>
<dbReference type="NCBIfam" id="TIGR01426">
    <property type="entry name" value="MGT"/>
    <property type="match status" value="1"/>
</dbReference>
<dbReference type="FunFam" id="3.40.50.2000:FF:000072">
    <property type="entry name" value="Glycosyl transferase"/>
    <property type="match status" value="1"/>
</dbReference>
<dbReference type="OrthoDB" id="6620093at2"/>
<dbReference type="GO" id="GO:0016758">
    <property type="term" value="F:hexosyltransferase activity"/>
    <property type="evidence" value="ECO:0007669"/>
    <property type="project" value="InterPro"/>
</dbReference>
<name>A0A369AV92_9FIRM</name>
<keyword evidence="6" id="KW-1185">Reference proteome</keyword>
<dbReference type="PANTHER" id="PTHR48043:SF145">
    <property type="entry name" value="FI06409P-RELATED"/>
    <property type="match status" value="1"/>
</dbReference>
<organism evidence="5 6">
    <name type="scientific">Anaerobacterium chartisolvens</name>
    <dbReference type="NCBI Taxonomy" id="1297424"/>
    <lineage>
        <taxon>Bacteria</taxon>
        <taxon>Bacillati</taxon>
        <taxon>Bacillota</taxon>
        <taxon>Clostridia</taxon>
        <taxon>Eubacteriales</taxon>
        <taxon>Oscillospiraceae</taxon>
        <taxon>Anaerobacterium</taxon>
    </lineage>
</organism>
<sequence length="400" mass="45086">MSKGLFINLPSHGHINPTLGVVKELIERGEEVTYLLPEQFKEKVENVGARVKSYNCSLGIYKFADPGKIKDNILNYLKTFEALAEIVLNSEEKYDYIVYDQVLAMAELFGRKLHTPTVCSITTFVFDENFINNIKEAAMMYSDFDNRISCLLSEDNEIITIANRLRNQYNIELPPIKELIGTKGTISVVYTSKYFQPFSDRLDDTYKFVGPSIAYRKEQSNLSDIINKANGKRKVYISLGTVYNDSAEFYKKCFKAFESLDYEFIMSVGKDTSIKELGSIPKNFCVYNYVPQLEVLSKADAFISHAGMNSTNEALFFGVPTILVPQSVDQPFVAGRVAELGAGIALDNESITPELLRESLEKILKDDCYKNNIKKIKQSLREAGGYKTAANYIQGITKTA</sequence>
<feature type="domain" description="Erythromycin biosynthesis protein CIII-like C-terminal" evidence="4">
    <location>
        <begin position="256"/>
        <end position="378"/>
    </location>
</feature>
<dbReference type="AlphaFoldDB" id="A0A369AV92"/>
<dbReference type="SUPFAM" id="SSF53756">
    <property type="entry name" value="UDP-Glycosyltransferase/glycogen phosphorylase"/>
    <property type="match status" value="1"/>
</dbReference>
<keyword evidence="2" id="KW-0328">Glycosyltransferase</keyword>
<evidence type="ECO:0000313" key="5">
    <source>
        <dbReference type="EMBL" id="RCX12983.1"/>
    </source>
</evidence>
<evidence type="ECO:0000259" key="4">
    <source>
        <dbReference type="Pfam" id="PF06722"/>
    </source>
</evidence>
<evidence type="ECO:0000256" key="3">
    <source>
        <dbReference type="ARBA" id="ARBA00022679"/>
    </source>
</evidence>
<gene>
    <name evidence="5" type="ORF">DFR58_11940</name>
</gene>
<evidence type="ECO:0000256" key="2">
    <source>
        <dbReference type="ARBA" id="ARBA00022676"/>
    </source>
</evidence>
<comment type="caution">
    <text evidence="5">The sequence shown here is derived from an EMBL/GenBank/DDBJ whole genome shotgun (WGS) entry which is preliminary data.</text>
</comment>
<proteinExistence type="inferred from homology"/>
<keyword evidence="3 5" id="KW-0808">Transferase</keyword>
<evidence type="ECO:0000256" key="1">
    <source>
        <dbReference type="ARBA" id="ARBA00009995"/>
    </source>
</evidence>
<reference evidence="5 6" key="1">
    <citation type="submission" date="2018-07" db="EMBL/GenBank/DDBJ databases">
        <title>Genomic Encyclopedia of Type Strains, Phase IV (KMG-IV): sequencing the most valuable type-strain genomes for metagenomic binning, comparative biology and taxonomic classification.</title>
        <authorList>
            <person name="Goeker M."/>
        </authorList>
    </citation>
    <scope>NUCLEOTIDE SEQUENCE [LARGE SCALE GENOMIC DNA]</scope>
    <source>
        <strain evidence="5 6">DSM 27016</strain>
    </source>
</reference>
<dbReference type="InterPro" id="IPR050271">
    <property type="entry name" value="UDP-glycosyltransferase"/>
</dbReference>
<protein>
    <submittedName>
        <fullName evidence="5">MGT family glycosyltransferase</fullName>
    </submittedName>
</protein>
<dbReference type="Proteomes" id="UP000253034">
    <property type="component" value="Unassembled WGS sequence"/>
</dbReference>
<dbReference type="GO" id="GO:0008194">
    <property type="term" value="F:UDP-glycosyltransferase activity"/>
    <property type="evidence" value="ECO:0007669"/>
    <property type="project" value="InterPro"/>
</dbReference>
<dbReference type="InterPro" id="IPR006326">
    <property type="entry name" value="UDPGT_MGT-like"/>
</dbReference>
<dbReference type="RefSeq" id="WP_114298733.1">
    <property type="nucleotide sequence ID" value="NZ_QPJT01000019.1"/>
</dbReference>
<evidence type="ECO:0000313" key="6">
    <source>
        <dbReference type="Proteomes" id="UP000253034"/>
    </source>
</evidence>
<comment type="similarity">
    <text evidence="1">Belongs to the UDP-glycosyltransferase family.</text>
</comment>
<dbReference type="InterPro" id="IPR002213">
    <property type="entry name" value="UDP_glucos_trans"/>
</dbReference>
<dbReference type="InterPro" id="IPR010610">
    <property type="entry name" value="EryCIII-like_C"/>
</dbReference>